<dbReference type="GO" id="GO:0003677">
    <property type="term" value="F:DNA binding"/>
    <property type="evidence" value="ECO:0007669"/>
    <property type="project" value="UniProtKB-UniRule"/>
</dbReference>
<evidence type="ECO:0000259" key="3">
    <source>
        <dbReference type="PROSITE" id="PS50960"/>
    </source>
</evidence>
<proteinExistence type="predicted"/>
<dbReference type="AlphaFoldDB" id="A0AAU9TU09"/>
<sequence length="73" mass="8341">MVRHYKRKTNDSYSQESLQKAVEMVKAKEMTTYKASAIFGVPRSTILARVKGKRGAKYEHCGSPTTRHLLKKI</sequence>
<evidence type="ECO:0000313" key="4">
    <source>
        <dbReference type="EMBL" id="CAH2088959.1"/>
    </source>
</evidence>
<keyword evidence="5" id="KW-1185">Reference proteome</keyword>
<keyword evidence="2" id="KW-0238">DNA-binding</keyword>
<evidence type="ECO:0000313" key="5">
    <source>
        <dbReference type="Proteomes" id="UP001153954"/>
    </source>
</evidence>
<keyword evidence="2" id="KW-0539">Nucleus</keyword>
<dbReference type="Proteomes" id="UP001153954">
    <property type="component" value="Unassembled WGS sequence"/>
</dbReference>
<dbReference type="GO" id="GO:0005634">
    <property type="term" value="C:nucleus"/>
    <property type="evidence" value="ECO:0007669"/>
    <property type="project" value="UniProtKB-SubCell"/>
</dbReference>
<comment type="subcellular location">
    <subcellularLocation>
        <location evidence="1 2">Nucleus</location>
    </subcellularLocation>
</comment>
<feature type="domain" description="HTH psq-type" evidence="3">
    <location>
        <begin position="1"/>
        <end position="56"/>
    </location>
</feature>
<organism evidence="4 5">
    <name type="scientific">Euphydryas editha</name>
    <name type="common">Edith's checkerspot</name>
    <dbReference type="NCBI Taxonomy" id="104508"/>
    <lineage>
        <taxon>Eukaryota</taxon>
        <taxon>Metazoa</taxon>
        <taxon>Ecdysozoa</taxon>
        <taxon>Arthropoda</taxon>
        <taxon>Hexapoda</taxon>
        <taxon>Insecta</taxon>
        <taxon>Pterygota</taxon>
        <taxon>Neoptera</taxon>
        <taxon>Endopterygota</taxon>
        <taxon>Lepidoptera</taxon>
        <taxon>Glossata</taxon>
        <taxon>Ditrysia</taxon>
        <taxon>Papilionoidea</taxon>
        <taxon>Nymphalidae</taxon>
        <taxon>Nymphalinae</taxon>
        <taxon>Euphydryas</taxon>
    </lineage>
</organism>
<dbReference type="InterPro" id="IPR007889">
    <property type="entry name" value="HTH_Psq"/>
</dbReference>
<feature type="DNA-binding region" description="H-T-H motif" evidence="2">
    <location>
        <begin position="32"/>
        <end position="52"/>
    </location>
</feature>
<dbReference type="PROSITE" id="PS50960">
    <property type="entry name" value="HTH_PSQ"/>
    <property type="match status" value="1"/>
</dbReference>
<dbReference type="InterPro" id="IPR009057">
    <property type="entry name" value="Homeodomain-like_sf"/>
</dbReference>
<dbReference type="EMBL" id="CAKOGL010000007">
    <property type="protein sequence ID" value="CAH2088959.1"/>
    <property type="molecule type" value="Genomic_DNA"/>
</dbReference>
<dbReference type="Gene3D" id="1.10.10.60">
    <property type="entry name" value="Homeodomain-like"/>
    <property type="match status" value="1"/>
</dbReference>
<name>A0AAU9TU09_EUPED</name>
<gene>
    <name evidence="4" type="ORF">EEDITHA_LOCUS5065</name>
</gene>
<dbReference type="Pfam" id="PF05225">
    <property type="entry name" value="HTH_psq"/>
    <property type="match status" value="1"/>
</dbReference>
<reference evidence="4" key="1">
    <citation type="submission" date="2022-03" db="EMBL/GenBank/DDBJ databases">
        <authorList>
            <person name="Tunstrom K."/>
        </authorList>
    </citation>
    <scope>NUCLEOTIDE SEQUENCE</scope>
</reference>
<evidence type="ECO:0000256" key="2">
    <source>
        <dbReference type="PROSITE-ProRule" id="PRU00320"/>
    </source>
</evidence>
<dbReference type="SUPFAM" id="SSF46689">
    <property type="entry name" value="Homeodomain-like"/>
    <property type="match status" value="1"/>
</dbReference>
<accession>A0AAU9TU09</accession>
<comment type="caution">
    <text evidence="4">The sequence shown here is derived from an EMBL/GenBank/DDBJ whole genome shotgun (WGS) entry which is preliminary data.</text>
</comment>
<evidence type="ECO:0000256" key="1">
    <source>
        <dbReference type="ARBA" id="ARBA00004123"/>
    </source>
</evidence>
<protein>
    <recommendedName>
        <fullName evidence="3">HTH psq-type domain-containing protein</fullName>
    </recommendedName>
</protein>